<dbReference type="PANTHER" id="PTHR10057:SF0">
    <property type="entry name" value="TRANSLOCATOR PROTEIN"/>
    <property type="match status" value="1"/>
</dbReference>
<name>A0A7X0VAQ1_9ACTN</name>
<accession>A0A7X0VAQ1</accession>
<gene>
    <name evidence="7" type="ORF">H5V45_07490</name>
</gene>
<dbReference type="Gene3D" id="1.20.1260.100">
    <property type="entry name" value="TspO/MBR protein"/>
    <property type="match status" value="1"/>
</dbReference>
<sequence>MRATAITSVLTAATAALGAKGTDPDSAWYAALDKPRWQPPGIAFPLVWTPLYGLIAWGTGRAIDRAAPGDRTRLEVLTGANLATNAAWNWAFFDRQSPAAGMGVILTLDVLNLALLRETARHDRKAAAALAPYVAWTAFATALNASIWRRNR</sequence>
<dbReference type="InterPro" id="IPR038330">
    <property type="entry name" value="TspO/MBR-related_sf"/>
</dbReference>
<dbReference type="RefSeq" id="WP_185252351.1">
    <property type="nucleotide sequence ID" value="NZ_JACKXE010000001.1"/>
</dbReference>
<evidence type="ECO:0000313" key="8">
    <source>
        <dbReference type="Proteomes" id="UP000523955"/>
    </source>
</evidence>
<dbReference type="AlphaFoldDB" id="A0A7X0VAQ1"/>
<dbReference type="Proteomes" id="UP000523955">
    <property type="component" value="Unassembled WGS sequence"/>
</dbReference>
<dbReference type="FunFam" id="1.20.1260.100:FF:000001">
    <property type="entry name" value="translocator protein 2"/>
    <property type="match status" value="1"/>
</dbReference>
<keyword evidence="8" id="KW-1185">Reference proteome</keyword>
<dbReference type="PIRSF" id="PIRSF005859">
    <property type="entry name" value="PBR"/>
    <property type="match status" value="1"/>
</dbReference>
<comment type="similarity">
    <text evidence="2">Belongs to the TspO/BZRP family.</text>
</comment>
<dbReference type="PANTHER" id="PTHR10057">
    <property type="entry name" value="PERIPHERAL-TYPE BENZODIAZEPINE RECEPTOR"/>
    <property type="match status" value="1"/>
</dbReference>
<dbReference type="CDD" id="cd15904">
    <property type="entry name" value="TSPO_MBR"/>
    <property type="match status" value="1"/>
</dbReference>
<dbReference type="InterPro" id="IPR004307">
    <property type="entry name" value="TspO_MBR"/>
</dbReference>
<dbReference type="EMBL" id="JACKXE010000001">
    <property type="protein sequence ID" value="MBB6627162.1"/>
    <property type="molecule type" value="Genomic_DNA"/>
</dbReference>
<evidence type="ECO:0000256" key="4">
    <source>
        <dbReference type="ARBA" id="ARBA00022989"/>
    </source>
</evidence>
<protein>
    <submittedName>
        <fullName evidence="7">Tryptophan-rich sensory protein</fullName>
    </submittedName>
</protein>
<proteinExistence type="inferred from homology"/>
<keyword evidence="3 6" id="KW-0812">Transmembrane</keyword>
<feature type="transmembrane region" description="Helical" evidence="6">
    <location>
        <begin position="128"/>
        <end position="148"/>
    </location>
</feature>
<evidence type="ECO:0000313" key="7">
    <source>
        <dbReference type="EMBL" id="MBB6627162.1"/>
    </source>
</evidence>
<dbReference type="Pfam" id="PF03073">
    <property type="entry name" value="TspO_MBR"/>
    <property type="match status" value="1"/>
</dbReference>
<evidence type="ECO:0000256" key="2">
    <source>
        <dbReference type="ARBA" id="ARBA00007524"/>
    </source>
</evidence>
<organism evidence="7 8">
    <name type="scientific">Nocardioides luti</name>
    <dbReference type="NCBI Taxonomy" id="2761101"/>
    <lineage>
        <taxon>Bacteria</taxon>
        <taxon>Bacillati</taxon>
        <taxon>Actinomycetota</taxon>
        <taxon>Actinomycetes</taxon>
        <taxon>Propionibacteriales</taxon>
        <taxon>Nocardioidaceae</taxon>
        <taxon>Nocardioides</taxon>
    </lineage>
</organism>
<evidence type="ECO:0000256" key="1">
    <source>
        <dbReference type="ARBA" id="ARBA00004141"/>
    </source>
</evidence>
<keyword evidence="5 6" id="KW-0472">Membrane</keyword>
<comment type="caution">
    <text evidence="7">The sequence shown here is derived from an EMBL/GenBank/DDBJ whole genome shotgun (WGS) entry which is preliminary data.</text>
</comment>
<comment type="subcellular location">
    <subcellularLocation>
        <location evidence="1">Membrane</location>
        <topology evidence="1">Multi-pass membrane protein</topology>
    </subcellularLocation>
</comment>
<reference evidence="7 8" key="1">
    <citation type="submission" date="2020-08" db="EMBL/GenBank/DDBJ databases">
        <authorList>
            <person name="Seo M.-J."/>
        </authorList>
    </citation>
    <scope>NUCLEOTIDE SEQUENCE [LARGE SCALE GENOMIC DNA]</scope>
    <source>
        <strain evidence="7 8">KIGAM211</strain>
    </source>
</reference>
<keyword evidence="4 6" id="KW-1133">Transmembrane helix</keyword>
<evidence type="ECO:0000256" key="3">
    <source>
        <dbReference type="ARBA" id="ARBA00022692"/>
    </source>
</evidence>
<evidence type="ECO:0000256" key="5">
    <source>
        <dbReference type="ARBA" id="ARBA00023136"/>
    </source>
</evidence>
<dbReference type="GO" id="GO:0033013">
    <property type="term" value="P:tetrapyrrole metabolic process"/>
    <property type="evidence" value="ECO:0007669"/>
    <property type="project" value="UniProtKB-ARBA"/>
</dbReference>
<evidence type="ECO:0000256" key="6">
    <source>
        <dbReference type="SAM" id="Phobius"/>
    </source>
</evidence>
<dbReference type="GO" id="GO:0016020">
    <property type="term" value="C:membrane"/>
    <property type="evidence" value="ECO:0007669"/>
    <property type="project" value="UniProtKB-SubCell"/>
</dbReference>